<dbReference type="SUPFAM" id="SSF55031">
    <property type="entry name" value="Bacterial exopeptidase dimerisation domain"/>
    <property type="match status" value="1"/>
</dbReference>
<feature type="binding site" evidence="11">
    <location>
        <position position="203"/>
    </location>
    <ligand>
        <name>Zn(2+)</name>
        <dbReference type="ChEBI" id="CHEBI:29105"/>
        <label>1</label>
    </ligand>
</feature>
<dbReference type="SUPFAM" id="SSF53187">
    <property type="entry name" value="Zn-dependent exopeptidases"/>
    <property type="match status" value="1"/>
</dbReference>
<feature type="active site" description="Proton acceptor" evidence="10">
    <location>
        <position position="180"/>
    </location>
</feature>
<keyword evidence="6" id="KW-0378">Hydrolase</keyword>
<dbReference type="Gene3D" id="3.40.630.10">
    <property type="entry name" value="Zn peptidases"/>
    <property type="match status" value="1"/>
</dbReference>
<dbReference type="NCBIfam" id="TIGR01882">
    <property type="entry name" value="peptidase-T"/>
    <property type="match status" value="1"/>
</dbReference>
<keyword evidence="5 11" id="KW-0479">Metal-binding</keyword>
<dbReference type="RefSeq" id="WP_045922018.1">
    <property type="nucleotide sequence ID" value="NZ_JBHTHW010000004.1"/>
</dbReference>
<comment type="similarity">
    <text evidence="2">Belongs to the peptidase M20B family.</text>
</comment>
<evidence type="ECO:0000256" key="3">
    <source>
        <dbReference type="ARBA" id="ARBA00022438"/>
    </source>
</evidence>
<dbReference type="Proteomes" id="UP000033695">
    <property type="component" value="Unassembled WGS sequence"/>
</dbReference>
<dbReference type="PROSITE" id="PS00759">
    <property type="entry name" value="ARGE_DAPE_CPG2_2"/>
    <property type="match status" value="1"/>
</dbReference>
<dbReference type="AlphaFoldDB" id="A0A0F4KXC5"/>
<evidence type="ECO:0000256" key="4">
    <source>
        <dbReference type="ARBA" id="ARBA00022670"/>
    </source>
</evidence>
<dbReference type="PIRSF" id="PIRSF037215">
    <property type="entry name" value="Peptidase_M20B"/>
    <property type="match status" value="1"/>
</dbReference>
<dbReference type="EMBL" id="JXBZ01000002">
    <property type="protein sequence ID" value="KJY51055.1"/>
    <property type="molecule type" value="Genomic_DNA"/>
</dbReference>
<protein>
    <recommendedName>
        <fullName evidence="9">Peptidase T</fullName>
        <ecNumber evidence="9">3.4.11.4</ecNumber>
    </recommendedName>
</protein>
<dbReference type="Pfam" id="PF01546">
    <property type="entry name" value="Peptidase_M20"/>
    <property type="match status" value="1"/>
</dbReference>
<keyword evidence="4" id="KW-0645">Protease</keyword>
<sequence length="413" mass="45912">MKYDIDSQEVLDNFLTYAKINTRSDPQNSQQIPSTACQMDLARVLEQQLKDLDLQDVKINPHNAYVTALLPGNSNEDQPTIGFIAHLDTADFNAENIQPQVHYNYDGQPIKFANGLQLTTTEFPNLKNFLGQTLITTDGTTLLGVDDKAGIAGVMSAVSHLVQHPEISHGPIKVGFGPDEEIGQGAKHFDVDDFQADFAYTLDNGDLGDIEYETFNAAQAIIDIQGKSVHPGQAKEGGLVNAISIGEQLDQMIPTAERAELTEGREGYYLMLKFSASIEHARLLYIIRDFDHQKFELRKKVVQQAVEQLNQQLDQPRIQLKLQDEYYNMADIIQKDPYPIELAQQALQNLGITPKIKAFRGGTDGSLITYKGLPTPNLFNGGDNFHGPYEFVTVEAMQKLAATIIEISHLAHK</sequence>
<reference evidence="13 14" key="1">
    <citation type="submission" date="2014-12" db="EMBL/GenBank/DDBJ databases">
        <title>Comparative genomics of the lactic acid bacteria isolated from the honey bee gut.</title>
        <authorList>
            <person name="Ellegaard K.M."/>
            <person name="Tamarit D."/>
            <person name="Javelind E."/>
            <person name="Olofsson T."/>
            <person name="Andersson S.G."/>
            <person name="Vasquez A."/>
        </authorList>
    </citation>
    <scope>NUCLEOTIDE SEQUENCE [LARGE SCALE GENOMIC DNA]</scope>
    <source>
        <strain evidence="13 14">Hon2</strain>
    </source>
</reference>
<dbReference type="GO" id="GO:0006508">
    <property type="term" value="P:proteolysis"/>
    <property type="evidence" value="ECO:0007669"/>
    <property type="project" value="UniProtKB-UniRule"/>
</dbReference>
<dbReference type="PANTHER" id="PTHR42994:SF1">
    <property type="entry name" value="PEPTIDASE T"/>
    <property type="match status" value="1"/>
</dbReference>
<keyword evidence="14" id="KW-1185">Reference proteome</keyword>
<evidence type="ECO:0000256" key="7">
    <source>
        <dbReference type="ARBA" id="ARBA00022833"/>
    </source>
</evidence>
<evidence type="ECO:0000256" key="9">
    <source>
        <dbReference type="NCBIfam" id="TIGR01882"/>
    </source>
</evidence>
<keyword evidence="8" id="KW-0482">Metalloprotease</keyword>
<evidence type="ECO:0000256" key="6">
    <source>
        <dbReference type="ARBA" id="ARBA00022801"/>
    </source>
</evidence>
<comment type="caution">
    <text evidence="13">The sequence shown here is derived from an EMBL/GenBank/DDBJ whole genome shotgun (WGS) entry which is preliminary data.</text>
</comment>
<dbReference type="InterPro" id="IPR036264">
    <property type="entry name" value="Bact_exopeptidase_dim_dom"/>
</dbReference>
<feature type="domain" description="Peptidase M20 dimerisation" evidence="12">
    <location>
        <begin position="212"/>
        <end position="310"/>
    </location>
</feature>
<evidence type="ECO:0000259" key="12">
    <source>
        <dbReference type="Pfam" id="PF07687"/>
    </source>
</evidence>
<evidence type="ECO:0000256" key="8">
    <source>
        <dbReference type="ARBA" id="ARBA00023049"/>
    </source>
</evidence>
<dbReference type="STRING" id="1218508.JG29_00980"/>
<gene>
    <name evidence="13" type="primary">pepT</name>
    <name evidence="13" type="ORF">JG29_00980</name>
</gene>
<dbReference type="PATRIC" id="fig|1218508.4.peg.102"/>
<dbReference type="NCBIfam" id="NF003976">
    <property type="entry name" value="PRK05469.1"/>
    <property type="match status" value="1"/>
</dbReference>
<feature type="binding site" evidence="11">
    <location>
        <position position="146"/>
    </location>
    <ligand>
        <name>Zn(2+)</name>
        <dbReference type="ChEBI" id="CHEBI:29105"/>
        <label>1</label>
    </ligand>
</feature>
<evidence type="ECO:0000313" key="14">
    <source>
        <dbReference type="Proteomes" id="UP000033695"/>
    </source>
</evidence>
<dbReference type="InterPro" id="IPR010161">
    <property type="entry name" value="Peptidase_M20B"/>
</dbReference>
<name>A0A0F4KXC5_9LACO</name>
<evidence type="ECO:0000256" key="11">
    <source>
        <dbReference type="PIRSR" id="PIRSR037215-2"/>
    </source>
</evidence>
<feature type="binding site" evidence="11">
    <location>
        <position position="146"/>
    </location>
    <ligand>
        <name>Zn(2+)</name>
        <dbReference type="ChEBI" id="CHEBI:29105"/>
        <label>2</label>
    </ligand>
</feature>
<dbReference type="GO" id="GO:0045148">
    <property type="term" value="F:tripeptide aminopeptidase activity"/>
    <property type="evidence" value="ECO:0007669"/>
    <property type="project" value="UniProtKB-UniRule"/>
</dbReference>
<dbReference type="Pfam" id="PF07687">
    <property type="entry name" value="M20_dimer"/>
    <property type="match status" value="1"/>
</dbReference>
<evidence type="ECO:0000256" key="2">
    <source>
        <dbReference type="ARBA" id="ARBA00009692"/>
    </source>
</evidence>
<organism evidence="13 14">
    <name type="scientific">Bombilactobacillus mellis</name>
    <dbReference type="NCBI Taxonomy" id="1218508"/>
    <lineage>
        <taxon>Bacteria</taxon>
        <taxon>Bacillati</taxon>
        <taxon>Bacillota</taxon>
        <taxon>Bacilli</taxon>
        <taxon>Lactobacillales</taxon>
        <taxon>Lactobacillaceae</taxon>
        <taxon>Bombilactobacillus</taxon>
    </lineage>
</organism>
<accession>A0A0F4KXC5</accession>
<dbReference type="EC" id="3.4.11.4" evidence="9"/>
<evidence type="ECO:0000256" key="1">
    <source>
        <dbReference type="ARBA" id="ARBA00000870"/>
    </source>
</evidence>
<feature type="binding site" evidence="11">
    <location>
        <position position="86"/>
    </location>
    <ligand>
        <name>Zn(2+)</name>
        <dbReference type="ChEBI" id="CHEBI:29105"/>
        <label>1</label>
    </ligand>
</feature>
<dbReference type="HOGENOM" id="CLU_053676_0_0_9"/>
<evidence type="ECO:0000256" key="5">
    <source>
        <dbReference type="ARBA" id="ARBA00022723"/>
    </source>
</evidence>
<dbReference type="InterPro" id="IPR001261">
    <property type="entry name" value="ArgE/DapE_CS"/>
</dbReference>
<feature type="active site" evidence="10">
    <location>
        <position position="88"/>
    </location>
</feature>
<dbReference type="NCBIfam" id="NF009920">
    <property type="entry name" value="PRK13381.1"/>
    <property type="match status" value="1"/>
</dbReference>
<dbReference type="Gene3D" id="3.30.70.360">
    <property type="match status" value="1"/>
</dbReference>
<dbReference type="PROSITE" id="PS00758">
    <property type="entry name" value="ARGE_DAPE_CPG2_1"/>
    <property type="match status" value="1"/>
</dbReference>
<dbReference type="PANTHER" id="PTHR42994">
    <property type="entry name" value="PEPTIDASE T"/>
    <property type="match status" value="1"/>
</dbReference>
<evidence type="ECO:0000313" key="13">
    <source>
        <dbReference type="EMBL" id="KJY51055.1"/>
    </source>
</evidence>
<dbReference type="GO" id="GO:0006518">
    <property type="term" value="P:peptide metabolic process"/>
    <property type="evidence" value="ECO:0007669"/>
    <property type="project" value="InterPro"/>
</dbReference>
<dbReference type="OrthoDB" id="9804934at2"/>
<dbReference type="InterPro" id="IPR002933">
    <property type="entry name" value="Peptidase_M20"/>
</dbReference>
<dbReference type="GO" id="GO:0008270">
    <property type="term" value="F:zinc ion binding"/>
    <property type="evidence" value="ECO:0007669"/>
    <property type="project" value="InterPro"/>
</dbReference>
<dbReference type="InterPro" id="IPR011650">
    <property type="entry name" value="Peptidase_M20_dimer"/>
</dbReference>
<comment type="catalytic activity">
    <reaction evidence="1">
        <text>Release of the N-terminal residue from a tripeptide.</text>
        <dbReference type="EC" id="3.4.11.4"/>
    </reaction>
</comment>
<evidence type="ECO:0000256" key="10">
    <source>
        <dbReference type="PIRSR" id="PIRSR037215-1"/>
    </source>
</evidence>
<proteinExistence type="inferred from homology"/>
<keyword evidence="7 11" id="KW-0862">Zinc</keyword>
<dbReference type="GO" id="GO:0008237">
    <property type="term" value="F:metallopeptidase activity"/>
    <property type="evidence" value="ECO:0007669"/>
    <property type="project" value="UniProtKB-KW"/>
</dbReference>
<feature type="binding site" evidence="11">
    <location>
        <position position="181"/>
    </location>
    <ligand>
        <name>Zn(2+)</name>
        <dbReference type="ChEBI" id="CHEBI:29105"/>
        <label>2</label>
    </ligand>
</feature>
<keyword evidence="3" id="KW-0031">Aminopeptidase</keyword>
<feature type="binding site" evidence="11">
    <location>
        <position position="386"/>
    </location>
    <ligand>
        <name>Zn(2+)</name>
        <dbReference type="ChEBI" id="CHEBI:29105"/>
        <label>2</label>
    </ligand>
</feature>
<comment type="cofactor">
    <cofactor evidence="11">
        <name>Zn(2+)</name>
        <dbReference type="ChEBI" id="CHEBI:29105"/>
    </cofactor>
    <text evidence="11">Binds 2 Zn(2+) ions per subunit.</text>
</comment>
<dbReference type="CDD" id="cd03892">
    <property type="entry name" value="M20_peptT"/>
    <property type="match status" value="1"/>
</dbReference>